<dbReference type="Proteomes" id="UP000192468">
    <property type="component" value="Unassembled WGS sequence"/>
</dbReference>
<dbReference type="RefSeq" id="WP_084116669.1">
    <property type="nucleotide sequence ID" value="NZ_FWXH01000013.1"/>
</dbReference>
<feature type="transmembrane region" description="Helical" evidence="1">
    <location>
        <begin position="15"/>
        <end position="46"/>
    </location>
</feature>
<name>A0A1W1XRI8_9CLOT</name>
<keyword evidence="1" id="KW-0812">Transmembrane</keyword>
<evidence type="ECO:0000313" key="3">
    <source>
        <dbReference type="Proteomes" id="UP000192468"/>
    </source>
</evidence>
<reference evidence="2 3" key="1">
    <citation type="submission" date="2017-04" db="EMBL/GenBank/DDBJ databases">
        <authorList>
            <person name="Afonso C.L."/>
            <person name="Miller P.J."/>
            <person name="Scott M.A."/>
            <person name="Spackman E."/>
            <person name="Goraichik I."/>
            <person name="Dimitrov K.M."/>
            <person name="Suarez D.L."/>
            <person name="Swayne D.E."/>
        </authorList>
    </citation>
    <scope>NUCLEOTIDE SEQUENCE [LARGE SCALE GENOMIC DNA]</scope>
    <source>
        <strain evidence="2 3">DSM 12555</strain>
    </source>
</reference>
<keyword evidence="1" id="KW-0472">Membrane</keyword>
<evidence type="ECO:0000256" key="1">
    <source>
        <dbReference type="SAM" id="Phobius"/>
    </source>
</evidence>
<proteinExistence type="predicted"/>
<gene>
    <name evidence="2" type="ORF">SAMN02745134_02866</name>
</gene>
<dbReference type="OrthoDB" id="9937128at2"/>
<keyword evidence="3" id="KW-1185">Reference proteome</keyword>
<dbReference type="EMBL" id="FWXH01000013">
    <property type="protein sequence ID" value="SMC26516.1"/>
    <property type="molecule type" value="Genomic_DNA"/>
</dbReference>
<keyword evidence="1" id="KW-1133">Transmembrane helix</keyword>
<protein>
    <submittedName>
        <fullName evidence="2">Uncharacterized protein</fullName>
    </submittedName>
</protein>
<dbReference type="AlphaFoldDB" id="A0A1W1XRI8"/>
<sequence length="91" mass="10242">MEFVGRSFSGVLKTIAVIVGVVVFGYLFIHAIPLLLVAVAVIYGVLKFKNYIRSKSAIKNAKVRKNVMQENDSKTYEDLDSDIIDVDYREV</sequence>
<accession>A0A1W1XRI8</accession>
<evidence type="ECO:0000313" key="2">
    <source>
        <dbReference type="EMBL" id="SMC26516.1"/>
    </source>
</evidence>
<organism evidence="2 3">
    <name type="scientific">Clostridium acidisoli DSM 12555</name>
    <dbReference type="NCBI Taxonomy" id="1121291"/>
    <lineage>
        <taxon>Bacteria</taxon>
        <taxon>Bacillati</taxon>
        <taxon>Bacillota</taxon>
        <taxon>Clostridia</taxon>
        <taxon>Eubacteriales</taxon>
        <taxon>Clostridiaceae</taxon>
        <taxon>Clostridium</taxon>
    </lineage>
</organism>